<sequence length="248" mass="27329">MLVSMGDDRNRAVTVSDYVDRLAGPAGLGFSYSSREIRQRAALVRRLRAELTPEQYEAVLGEIPKGYAEGFVGKDDQYRRERNRLAGSHPRRLRMLDRAEGLPFSEFEDLIYHTADTIFSATPPDVASYWVTYESDQRQQREALARLAADTLRLLRLLILLSLADHRRYPTTLLLLLLQVLSGMAIAMHVVCWPVPASTPVRVTRPPGRVVVASPRVARAPGVGGPSLSIAARAGAGCARTRGNAVVP</sequence>
<reference evidence="1 2" key="1">
    <citation type="submission" date="2021-03" db="EMBL/GenBank/DDBJ databases">
        <title>Sequencing the genomes of 1000 actinobacteria strains.</title>
        <authorList>
            <person name="Klenk H.-P."/>
        </authorList>
    </citation>
    <scope>NUCLEOTIDE SEQUENCE [LARGE SCALE GENOMIC DNA]</scope>
    <source>
        <strain evidence="1 2">DSM 46670</strain>
    </source>
</reference>
<organism evidence="1 2">
    <name type="scientific">Kibdelosporangium banguiense</name>
    <dbReference type="NCBI Taxonomy" id="1365924"/>
    <lineage>
        <taxon>Bacteria</taxon>
        <taxon>Bacillati</taxon>
        <taxon>Actinomycetota</taxon>
        <taxon>Actinomycetes</taxon>
        <taxon>Pseudonocardiales</taxon>
        <taxon>Pseudonocardiaceae</taxon>
        <taxon>Kibdelosporangium</taxon>
    </lineage>
</organism>
<dbReference type="RefSeq" id="WP_209640675.1">
    <property type="nucleotide sequence ID" value="NZ_JAGINW010000001.1"/>
</dbReference>
<gene>
    <name evidence="1" type="ORF">JOF56_004163</name>
</gene>
<dbReference type="EMBL" id="JAGINW010000001">
    <property type="protein sequence ID" value="MBP2323778.1"/>
    <property type="molecule type" value="Genomic_DNA"/>
</dbReference>
<accession>A0ABS4TH71</accession>
<name>A0ABS4TH71_9PSEU</name>
<dbReference type="Proteomes" id="UP001519332">
    <property type="component" value="Unassembled WGS sequence"/>
</dbReference>
<keyword evidence="2" id="KW-1185">Reference proteome</keyword>
<evidence type="ECO:0008006" key="3">
    <source>
        <dbReference type="Google" id="ProtNLM"/>
    </source>
</evidence>
<comment type="caution">
    <text evidence="1">The sequence shown here is derived from an EMBL/GenBank/DDBJ whole genome shotgun (WGS) entry which is preliminary data.</text>
</comment>
<evidence type="ECO:0000313" key="2">
    <source>
        <dbReference type="Proteomes" id="UP001519332"/>
    </source>
</evidence>
<evidence type="ECO:0000313" key="1">
    <source>
        <dbReference type="EMBL" id="MBP2323778.1"/>
    </source>
</evidence>
<protein>
    <recommendedName>
        <fullName evidence="3">DUF4158 domain-containing protein</fullName>
    </recommendedName>
</protein>
<proteinExistence type="predicted"/>